<dbReference type="Proteomes" id="UP000245535">
    <property type="component" value="Unassembled WGS sequence"/>
</dbReference>
<organism evidence="1 2">
    <name type="scientific">Sediminitomix flava</name>
    <dbReference type="NCBI Taxonomy" id="379075"/>
    <lineage>
        <taxon>Bacteria</taxon>
        <taxon>Pseudomonadati</taxon>
        <taxon>Bacteroidota</taxon>
        <taxon>Cytophagia</taxon>
        <taxon>Cytophagales</taxon>
        <taxon>Flammeovirgaceae</taxon>
        <taxon>Sediminitomix</taxon>
    </lineage>
</organism>
<dbReference type="EMBL" id="QGDO01000002">
    <property type="protein sequence ID" value="PWJ43146.1"/>
    <property type="molecule type" value="Genomic_DNA"/>
</dbReference>
<keyword evidence="2" id="KW-1185">Reference proteome</keyword>
<sequence>MEILNNLYCNIYTEPEKELLHVEWKEDSYLMSFEEVKEVVNNMVEVYANDEQINLLYSDNRKLGFTFADQFQMWYETNIAPVASKHLKKMAMIVSSDMFSQLSIEQIIEEEQGSLLNTQHFDNKEDAINWLLN</sequence>
<evidence type="ECO:0000313" key="1">
    <source>
        <dbReference type="EMBL" id="PWJ43146.1"/>
    </source>
</evidence>
<proteinExistence type="predicted"/>
<accession>A0A315ZC39</accession>
<gene>
    <name evidence="1" type="ORF">BC781_102695</name>
</gene>
<reference evidence="1 2" key="1">
    <citation type="submission" date="2018-03" db="EMBL/GenBank/DDBJ databases">
        <title>Genomic Encyclopedia of Archaeal and Bacterial Type Strains, Phase II (KMG-II): from individual species to whole genera.</title>
        <authorList>
            <person name="Goeker M."/>
        </authorList>
    </citation>
    <scope>NUCLEOTIDE SEQUENCE [LARGE SCALE GENOMIC DNA]</scope>
    <source>
        <strain evidence="1 2">DSM 28229</strain>
    </source>
</reference>
<name>A0A315ZC39_SEDFL</name>
<evidence type="ECO:0000313" key="2">
    <source>
        <dbReference type="Proteomes" id="UP000245535"/>
    </source>
</evidence>
<dbReference type="RefSeq" id="WP_109617445.1">
    <property type="nucleotide sequence ID" value="NZ_QGDO01000002.1"/>
</dbReference>
<protein>
    <submittedName>
        <fullName evidence="1">SpoIIAA-like protein</fullName>
    </submittedName>
</protein>
<dbReference type="AlphaFoldDB" id="A0A315ZC39"/>
<comment type="caution">
    <text evidence="1">The sequence shown here is derived from an EMBL/GenBank/DDBJ whole genome shotgun (WGS) entry which is preliminary data.</text>
</comment>
<dbReference type="OrthoDB" id="882485at2"/>